<keyword evidence="1" id="KW-0233">DNA recombination</keyword>
<dbReference type="Pfam" id="PF00589">
    <property type="entry name" value="Phage_integrase"/>
    <property type="match status" value="1"/>
</dbReference>
<evidence type="ECO:0000256" key="1">
    <source>
        <dbReference type="ARBA" id="ARBA00023172"/>
    </source>
</evidence>
<protein>
    <submittedName>
        <fullName evidence="3">Tyrosine-type recombinase/integrase</fullName>
    </submittedName>
</protein>
<sequence>MLESHAKEYLQLRRTLGHQLARHDGMLRSFVAYLDAYGHRTISVEVAVEWACLPTTADPRWKAARLSSVRGFAAYVHTREPALASIIPAGLIPTRVTRQQPYIYSADHTRALMETALTLQPPLRGLTLQTVIGLMATTGMRISECLGLNISDINWTGNVLTVHGKRGNLRLVPIHPSTTAALRQYLKTSRDLSTCLDEDAFFLNMYRRRPHPTGLEQAFRLLRNDLGFAAQAGGKAPRLHDFRHTFATNALLQACRDGVDVDVRIAVLATYLGHVSPASTYWYFTAIPELLALASERVRSAQSTGALLS</sequence>
<dbReference type="Proteomes" id="UP001524318">
    <property type="component" value="Unassembled WGS sequence"/>
</dbReference>
<dbReference type="EMBL" id="JANCLV010000034">
    <property type="protein sequence ID" value="MCP9002100.1"/>
    <property type="molecule type" value="Genomic_DNA"/>
</dbReference>
<dbReference type="InterPro" id="IPR011010">
    <property type="entry name" value="DNA_brk_join_enz"/>
</dbReference>
<dbReference type="InterPro" id="IPR002104">
    <property type="entry name" value="Integrase_catalytic"/>
</dbReference>
<dbReference type="InterPro" id="IPR050090">
    <property type="entry name" value="Tyrosine_recombinase_XerCD"/>
</dbReference>
<dbReference type="PANTHER" id="PTHR30349:SF64">
    <property type="entry name" value="PROPHAGE INTEGRASE INTD-RELATED"/>
    <property type="match status" value="1"/>
</dbReference>
<dbReference type="PROSITE" id="PS51898">
    <property type="entry name" value="TYR_RECOMBINASE"/>
    <property type="match status" value="1"/>
</dbReference>
<dbReference type="SUPFAM" id="SSF56349">
    <property type="entry name" value="DNA breaking-rejoining enzymes"/>
    <property type="match status" value="1"/>
</dbReference>
<keyword evidence="4" id="KW-1185">Reference proteome</keyword>
<proteinExistence type="predicted"/>
<name>A0ABT1LUH8_9MICC</name>
<gene>
    <name evidence="3" type="ORF">NFC73_20580</name>
</gene>
<dbReference type="RefSeq" id="WP_254753320.1">
    <property type="nucleotide sequence ID" value="NZ_JANCLV010000034.1"/>
</dbReference>
<feature type="domain" description="Tyr recombinase" evidence="2">
    <location>
        <begin position="99"/>
        <end position="303"/>
    </location>
</feature>
<evidence type="ECO:0000259" key="2">
    <source>
        <dbReference type="PROSITE" id="PS51898"/>
    </source>
</evidence>
<dbReference type="Gene3D" id="1.10.443.10">
    <property type="entry name" value="Intergrase catalytic core"/>
    <property type="match status" value="1"/>
</dbReference>
<reference evidence="3 4" key="1">
    <citation type="submission" date="2022-06" db="EMBL/GenBank/DDBJ databases">
        <title>Pseudarthrobacter sp. strain RMG13 Genome sequencing and assembly.</title>
        <authorList>
            <person name="Kim I."/>
        </authorList>
    </citation>
    <scope>NUCLEOTIDE SEQUENCE [LARGE SCALE GENOMIC DNA]</scope>
    <source>
        <strain evidence="3 4">RMG13</strain>
    </source>
</reference>
<evidence type="ECO:0000313" key="3">
    <source>
        <dbReference type="EMBL" id="MCP9002100.1"/>
    </source>
</evidence>
<comment type="caution">
    <text evidence="3">The sequence shown here is derived from an EMBL/GenBank/DDBJ whole genome shotgun (WGS) entry which is preliminary data.</text>
</comment>
<accession>A0ABT1LUH8</accession>
<dbReference type="InterPro" id="IPR013762">
    <property type="entry name" value="Integrase-like_cat_sf"/>
</dbReference>
<evidence type="ECO:0000313" key="4">
    <source>
        <dbReference type="Proteomes" id="UP001524318"/>
    </source>
</evidence>
<dbReference type="PANTHER" id="PTHR30349">
    <property type="entry name" value="PHAGE INTEGRASE-RELATED"/>
    <property type="match status" value="1"/>
</dbReference>
<organism evidence="3 4">
    <name type="scientific">Pseudarthrobacter humi</name>
    <dbReference type="NCBI Taxonomy" id="2952523"/>
    <lineage>
        <taxon>Bacteria</taxon>
        <taxon>Bacillati</taxon>
        <taxon>Actinomycetota</taxon>
        <taxon>Actinomycetes</taxon>
        <taxon>Micrococcales</taxon>
        <taxon>Micrococcaceae</taxon>
        <taxon>Pseudarthrobacter</taxon>
    </lineage>
</organism>